<evidence type="ECO:0000256" key="1">
    <source>
        <dbReference type="SAM" id="MobiDB-lite"/>
    </source>
</evidence>
<feature type="region of interest" description="Disordered" evidence="1">
    <location>
        <begin position="148"/>
        <end position="171"/>
    </location>
</feature>
<dbReference type="PANTHER" id="PTHR38030:SF2">
    <property type="entry name" value="PROTOPORPHYRINOGEN IX DEHYDROGENASE [QUINONE]"/>
    <property type="match status" value="1"/>
</dbReference>
<feature type="domain" description="Flavodoxin-like" evidence="2">
    <location>
        <begin position="5"/>
        <end position="167"/>
    </location>
</feature>
<dbReference type="HOGENOM" id="CLU_098259_1_0_7"/>
<dbReference type="KEGG" id="ccv:CCV52592_0646"/>
<evidence type="ECO:0000313" key="3">
    <source>
        <dbReference type="EMBL" id="EAU01365.1"/>
    </source>
</evidence>
<feature type="compositionally biased region" description="Basic and acidic residues" evidence="1">
    <location>
        <begin position="154"/>
        <end position="171"/>
    </location>
</feature>
<dbReference type="GO" id="GO:0010181">
    <property type="term" value="F:FMN binding"/>
    <property type="evidence" value="ECO:0007669"/>
    <property type="project" value="InterPro"/>
</dbReference>
<sequence length="171" mass="18795">MKKIVIYASLSGNTKKIGEAIAQQIGCEAISYTDERAKDISGFDFVAIGFYIDKGGPEAHFKRYIKEHVKGKKTGLFITLGADPAGEHGESMLKVGRELLNEGGNEILAEFICQGAIDPKVIEEMKEMAAKMGDKAIHLITPERQATWKQASTHPDENDLKNARKAFEGIK</sequence>
<dbReference type="Pfam" id="PF12641">
    <property type="entry name" value="Flavodoxin_3"/>
    <property type="match status" value="1"/>
</dbReference>
<evidence type="ECO:0000259" key="2">
    <source>
        <dbReference type="Pfam" id="PF12641"/>
    </source>
</evidence>
<dbReference type="OrthoDB" id="307208at2"/>
<dbReference type="Gene3D" id="3.40.50.360">
    <property type="match status" value="1"/>
</dbReference>
<dbReference type="InterPro" id="IPR029039">
    <property type="entry name" value="Flavoprotein-like_sf"/>
</dbReference>
<dbReference type="SUPFAM" id="SSF52218">
    <property type="entry name" value="Flavoproteins"/>
    <property type="match status" value="1"/>
</dbReference>
<dbReference type="Proteomes" id="UP000006380">
    <property type="component" value="Chromosome"/>
</dbReference>
<dbReference type="InterPro" id="IPR052200">
    <property type="entry name" value="Protoporphyrinogen_IX_DH"/>
</dbReference>
<organism evidence="3 4">
    <name type="scientific">Campylobacter curvus (strain 525.92)</name>
    <dbReference type="NCBI Taxonomy" id="360105"/>
    <lineage>
        <taxon>Bacteria</taxon>
        <taxon>Pseudomonadati</taxon>
        <taxon>Campylobacterota</taxon>
        <taxon>Epsilonproteobacteria</taxon>
        <taxon>Campylobacterales</taxon>
        <taxon>Campylobacteraceae</taxon>
        <taxon>Campylobacter</taxon>
    </lineage>
</organism>
<reference evidence="3" key="1">
    <citation type="submission" date="2016-07" db="EMBL/GenBank/DDBJ databases">
        <title>Comparative genomics of the Campylobacter concisus group.</title>
        <authorList>
            <person name="Miller W.G."/>
            <person name="Yee E."/>
            <person name="Chapman M.H."/>
            <person name="Huynh S."/>
            <person name="Bono J.L."/>
            <person name="On S.L.W."/>
            <person name="StLeger J."/>
            <person name="Foster G."/>
            <person name="Parker C.T."/>
        </authorList>
    </citation>
    <scope>NUCLEOTIDE SEQUENCE</scope>
    <source>
        <strain evidence="3">525.92</strain>
    </source>
</reference>
<name>A7H0P9_CAMC5</name>
<dbReference type="InterPro" id="IPR008254">
    <property type="entry name" value="Flavodoxin/NO_synth"/>
</dbReference>
<dbReference type="AlphaFoldDB" id="A7H0P9"/>
<dbReference type="STRING" id="360105.CCV52592_0646"/>
<gene>
    <name evidence="3" type="ORF">CCV52592_0646</name>
</gene>
<evidence type="ECO:0000313" key="4">
    <source>
        <dbReference type="Proteomes" id="UP000006380"/>
    </source>
</evidence>
<dbReference type="EMBL" id="CP000767">
    <property type="protein sequence ID" value="EAU01365.1"/>
    <property type="molecule type" value="Genomic_DNA"/>
</dbReference>
<proteinExistence type="predicted"/>
<accession>A7H0P9</accession>
<dbReference type="RefSeq" id="WP_009649571.1">
    <property type="nucleotide sequence ID" value="NC_009715.2"/>
</dbReference>
<protein>
    <submittedName>
        <fullName evidence="3">Flavodoxin domain protein</fullName>
    </submittedName>
</protein>
<dbReference type="PANTHER" id="PTHR38030">
    <property type="entry name" value="PROTOPORPHYRINOGEN IX DEHYDROGENASE [MENAQUINONE]"/>
    <property type="match status" value="1"/>
</dbReference>
<dbReference type="GO" id="GO:0070819">
    <property type="term" value="F:menaquinone-dependent protoporphyrinogen oxidase activity"/>
    <property type="evidence" value="ECO:0007669"/>
    <property type="project" value="TreeGrafter"/>
</dbReference>
<dbReference type="GO" id="GO:0006783">
    <property type="term" value="P:heme biosynthetic process"/>
    <property type="evidence" value="ECO:0007669"/>
    <property type="project" value="TreeGrafter"/>
</dbReference>
<keyword evidence="4" id="KW-1185">Reference proteome</keyword>